<dbReference type="Proteomes" id="UP000012063">
    <property type="component" value="Unassembled WGS sequence"/>
</dbReference>
<dbReference type="InterPro" id="IPR001322">
    <property type="entry name" value="Lamin_tail_dom"/>
</dbReference>
<dbReference type="SMART" id="SM00267">
    <property type="entry name" value="GGDEF"/>
    <property type="match status" value="1"/>
</dbReference>
<dbReference type="InterPro" id="IPR050469">
    <property type="entry name" value="Diguanylate_Cyclase"/>
</dbReference>
<dbReference type="STRING" id="1293054.HSACCH_00764"/>
<comment type="caution">
    <text evidence="5">The sequence shown here is derived from an EMBL/GenBank/DDBJ whole genome shotgun (WGS) entry which is preliminary data.</text>
</comment>
<dbReference type="PANTHER" id="PTHR45138:SF9">
    <property type="entry name" value="DIGUANYLATE CYCLASE DGCM-RELATED"/>
    <property type="match status" value="1"/>
</dbReference>
<proteinExistence type="predicted"/>
<dbReference type="GO" id="GO:0005886">
    <property type="term" value="C:plasma membrane"/>
    <property type="evidence" value="ECO:0007669"/>
    <property type="project" value="TreeGrafter"/>
</dbReference>
<dbReference type="Pfam" id="PF00932">
    <property type="entry name" value="LTD"/>
    <property type="match status" value="1"/>
</dbReference>
<feature type="domain" description="GGDEF" evidence="3">
    <location>
        <begin position="371"/>
        <end position="490"/>
    </location>
</feature>
<dbReference type="eggNOG" id="COG2199">
    <property type="taxonomic scope" value="Bacteria"/>
</dbReference>
<dbReference type="Pfam" id="PF13188">
    <property type="entry name" value="PAS_8"/>
    <property type="match status" value="1"/>
</dbReference>
<dbReference type="InterPro" id="IPR035965">
    <property type="entry name" value="PAS-like_dom_sf"/>
</dbReference>
<dbReference type="FunFam" id="3.30.70.270:FF:000001">
    <property type="entry name" value="Diguanylate cyclase domain protein"/>
    <property type="match status" value="1"/>
</dbReference>
<dbReference type="Gene3D" id="3.30.450.20">
    <property type="entry name" value="PAS domain"/>
    <property type="match status" value="1"/>
</dbReference>
<dbReference type="SUPFAM" id="SSF74853">
    <property type="entry name" value="Lamin A/C globular tail domain"/>
    <property type="match status" value="1"/>
</dbReference>
<dbReference type="PROSITE" id="PS50112">
    <property type="entry name" value="PAS"/>
    <property type="match status" value="1"/>
</dbReference>
<dbReference type="EMBL" id="CAUI01000005">
    <property type="protein sequence ID" value="CCU78620.1"/>
    <property type="molecule type" value="Genomic_DNA"/>
</dbReference>
<gene>
    <name evidence="5" type="ORF">HSACCH_00764</name>
</gene>
<name>M5DZJ1_9FIRM</name>
<dbReference type="InterPro" id="IPR043128">
    <property type="entry name" value="Rev_trsase/Diguanyl_cyclase"/>
</dbReference>
<evidence type="ECO:0000259" key="3">
    <source>
        <dbReference type="PROSITE" id="PS50887"/>
    </source>
</evidence>
<evidence type="ECO:0000259" key="4">
    <source>
        <dbReference type="PROSITE" id="PS51841"/>
    </source>
</evidence>
<organism evidence="5 6">
    <name type="scientific">Halanaerobium saccharolyticum subsp. saccharolyticum DSM 6643</name>
    <dbReference type="NCBI Taxonomy" id="1293054"/>
    <lineage>
        <taxon>Bacteria</taxon>
        <taxon>Bacillati</taxon>
        <taxon>Bacillota</taxon>
        <taxon>Clostridia</taxon>
        <taxon>Halanaerobiales</taxon>
        <taxon>Halanaerobiaceae</taxon>
        <taxon>Halanaerobium</taxon>
    </lineage>
</organism>
<reference evidence="6" key="1">
    <citation type="journal article" date="2013" name="Genome Announc.">
        <title>Genome Sequence of Halanaerobium saccharolyticum subsp. saccharolyticum Strain DSM 6643T, a Halophilic Hydrogen-Producing Bacterium.</title>
        <authorList>
            <person name="Kivisto A."/>
            <person name="Larjo A."/>
            <person name="Ciranna A."/>
            <person name="Santala V."/>
            <person name="Roos C."/>
            <person name="Karp M."/>
        </authorList>
    </citation>
    <scope>NUCLEOTIDE SEQUENCE [LARGE SCALE GENOMIC DNA]</scope>
    <source>
        <strain evidence="6">DSM 6643</strain>
    </source>
</reference>
<dbReference type="InParanoid" id="M5DZJ1"/>
<dbReference type="GO" id="GO:1902201">
    <property type="term" value="P:negative regulation of bacterial-type flagellum-dependent cell motility"/>
    <property type="evidence" value="ECO:0007669"/>
    <property type="project" value="TreeGrafter"/>
</dbReference>
<feature type="domain" description="PAS" evidence="2">
    <location>
        <begin position="220"/>
        <end position="265"/>
    </location>
</feature>
<protein>
    <recommendedName>
        <fullName evidence="7">PAS domain S-box-containing protein/diguanylate cyclase (GGDEF)-like protein</fullName>
    </recommendedName>
</protein>
<dbReference type="CDD" id="cd01949">
    <property type="entry name" value="GGDEF"/>
    <property type="match status" value="1"/>
</dbReference>
<dbReference type="InterPro" id="IPR029787">
    <property type="entry name" value="Nucleotide_cyclase"/>
</dbReference>
<keyword evidence="1" id="KW-0472">Membrane</keyword>
<dbReference type="OrthoDB" id="9804955at2"/>
<keyword evidence="1" id="KW-0812">Transmembrane</keyword>
<dbReference type="PROSITE" id="PS50887">
    <property type="entry name" value="GGDEF"/>
    <property type="match status" value="1"/>
</dbReference>
<keyword evidence="1" id="KW-1133">Transmembrane helix</keyword>
<dbReference type="NCBIfam" id="TIGR00254">
    <property type="entry name" value="GGDEF"/>
    <property type="match status" value="1"/>
</dbReference>
<sequence length="490" mass="56667">MKLNKRFIFLFLLLIIFIVSINTAVLAEKIIINEIMASNQATIQDSDSDFEDWIELKNISDQPVNLSGYYLSDKTDNLNRWQFNPNQDFIIEPGGLLLIWTDDETDEGQLHTNFKLSNNGETISLVATDGTEIIDQLQYPQLMTDISYGRNINNQSQLLYFVFPTPEQENSFGISSYYWTEKAKFLIDNKFISAFFFVFLLSILILLVSYYKLSKKLKTSKSKYEKLFKNSPVGLLTCDIKGNIIDVNQDMVELLGAPNKEEVKKFNLNNINKVKEIWNDEFLASDYQEVLEGEINYTTHWNKDVYLKYKVEIILAAGAVSEVIIAANDISKEKEIEIELKYLSFHDELTGLYNRRYFEKELERLNQSRNIPISIIIGDLDDLKYINDNFGHKIGDKYIIKAAEIIKNNFRDEDIVARIGGDEFAILLPETPKEIAAEISERIKEKAREQKEYKNLGISIGFAAKENHSDNLEEVFIKADKELYKDKENK</sequence>
<feature type="transmembrane region" description="Helical" evidence="1">
    <location>
        <begin position="191"/>
        <end position="213"/>
    </location>
</feature>
<dbReference type="SUPFAM" id="SSF55073">
    <property type="entry name" value="Nucleotide cyclase"/>
    <property type="match status" value="1"/>
</dbReference>
<dbReference type="Gene3D" id="3.30.70.270">
    <property type="match status" value="1"/>
</dbReference>
<dbReference type="Pfam" id="PF00990">
    <property type="entry name" value="GGDEF"/>
    <property type="match status" value="1"/>
</dbReference>
<accession>M5DZJ1</accession>
<dbReference type="InterPro" id="IPR000014">
    <property type="entry name" value="PAS"/>
</dbReference>
<dbReference type="GO" id="GO:0043709">
    <property type="term" value="P:cell adhesion involved in single-species biofilm formation"/>
    <property type="evidence" value="ECO:0007669"/>
    <property type="project" value="TreeGrafter"/>
</dbReference>
<evidence type="ECO:0000259" key="2">
    <source>
        <dbReference type="PROSITE" id="PS50112"/>
    </source>
</evidence>
<feature type="domain" description="LTD" evidence="4">
    <location>
        <begin position="20"/>
        <end position="141"/>
    </location>
</feature>
<dbReference type="RefSeq" id="WP_005487970.1">
    <property type="nucleotide sequence ID" value="NZ_CAUI01000005.1"/>
</dbReference>
<dbReference type="NCBIfam" id="TIGR00229">
    <property type="entry name" value="sensory_box"/>
    <property type="match status" value="1"/>
</dbReference>
<dbReference type="InterPro" id="IPR000160">
    <property type="entry name" value="GGDEF_dom"/>
</dbReference>
<dbReference type="GO" id="GO:0052621">
    <property type="term" value="F:diguanylate cyclase activity"/>
    <property type="evidence" value="ECO:0007669"/>
    <property type="project" value="TreeGrafter"/>
</dbReference>
<dbReference type="SUPFAM" id="SSF55785">
    <property type="entry name" value="PYP-like sensor domain (PAS domain)"/>
    <property type="match status" value="1"/>
</dbReference>
<evidence type="ECO:0000313" key="6">
    <source>
        <dbReference type="Proteomes" id="UP000012063"/>
    </source>
</evidence>
<dbReference type="Gene3D" id="2.60.40.1260">
    <property type="entry name" value="Lamin Tail domain"/>
    <property type="match status" value="1"/>
</dbReference>
<dbReference type="PANTHER" id="PTHR45138">
    <property type="entry name" value="REGULATORY COMPONENTS OF SENSORY TRANSDUCTION SYSTEM"/>
    <property type="match status" value="1"/>
</dbReference>
<evidence type="ECO:0008006" key="7">
    <source>
        <dbReference type="Google" id="ProtNLM"/>
    </source>
</evidence>
<dbReference type="PROSITE" id="PS51841">
    <property type="entry name" value="LTD"/>
    <property type="match status" value="1"/>
</dbReference>
<evidence type="ECO:0000313" key="5">
    <source>
        <dbReference type="EMBL" id="CCU78620.1"/>
    </source>
</evidence>
<evidence type="ECO:0000256" key="1">
    <source>
        <dbReference type="SAM" id="Phobius"/>
    </source>
</evidence>
<keyword evidence="6" id="KW-1185">Reference proteome</keyword>
<dbReference type="InterPro" id="IPR036415">
    <property type="entry name" value="Lamin_tail_dom_sf"/>
</dbReference>
<dbReference type="AlphaFoldDB" id="M5DZJ1"/>